<dbReference type="HOGENOM" id="CLU_153788_4_2_10"/>
<dbReference type="Pfam" id="PF01381">
    <property type="entry name" value="HTH_3"/>
    <property type="match status" value="1"/>
</dbReference>
<proteinExistence type="predicted"/>
<sequence length="102" mass="11503">MISLISPSKAQQKIAANIRERRLLLELTQEGLAERSGVPLATLRKFEQKGMISLESLLKLLLVVGGLEEIVNTLKPQKSKFASIDDVLKERNQVERKRGHKK</sequence>
<dbReference type="Gene3D" id="1.10.260.40">
    <property type="entry name" value="lambda repressor-like DNA-binding domains"/>
    <property type="match status" value="1"/>
</dbReference>
<organism evidence="2 3">
    <name type="scientific">Belliella baltica (strain DSM 15883 / CIP 108006 / LMG 21964 / BA134)</name>
    <dbReference type="NCBI Taxonomy" id="866536"/>
    <lineage>
        <taxon>Bacteria</taxon>
        <taxon>Pseudomonadati</taxon>
        <taxon>Bacteroidota</taxon>
        <taxon>Cytophagia</taxon>
        <taxon>Cytophagales</taxon>
        <taxon>Cyclobacteriaceae</taxon>
        <taxon>Belliella</taxon>
    </lineage>
</organism>
<reference evidence="3" key="1">
    <citation type="submission" date="2012-06" db="EMBL/GenBank/DDBJ databases">
        <title>The complete genome of Belliella baltica DSM 15883.</title>
        <authorList>
            <person name="Lucas S."/>
            <person name="Copeland A."/>
            <person name="Lapidus A."/>
            <person name="Goodwin L."/>
            <person name="Pitluck S."/>
            <person name="Peters L."/>
            <person name="Mikhailova N."/>
            <person name="Davenport K."/>
            <person name="Kyrpides N."/>
            <person name="Mavromatis K."/>
            <person name="Pagani I."/>
            <person name="Ivanova N."/>
            <person name="Ovchinnikova G."/>
            <person name="Zeytun A."/>
            <person name="Detter J.C."/>
            <person name="Han C."/>
            <person name="Land M."/>
            <person name="Hauser L."/>
            <person name="Markowitz V."/>
            <person name="Cheng J.-F."/>
            <person name="Hugenholtz P."/>
            <person name="Woyke T."/>
            <person name="Wu D."/>
            <person name="Tindall B."/>
            <person name="Pomrenke H."/>
            <person name="Brambilla E."/>
            <person name="Klenk H.-P."/>
            <person name="Eisen J.A."/>
        </authorList>
    </citation>
    <scope>NUCLEOTIDE SEQUENCE [LARGE SCALE GENOMIC DNA]</scope>
    <source>
        <strain evidence="3">DSM 15883 / CIP 108006 / LMG 21964 / BA134</strain>
    </source>
</reference>
<dbReference type="KEGG" id="bbd:Belba_2182"/>
<dbReference type="eggNOG" id="COG1396">
    <property type="taxonomic scope" value="Bacteria"/>
</dbReference>
<feature type="domain" description="HTH cro/C1-type" evidence="1">
    <location>
        <begin position="18"/>
        <end position="70"/>
    </location>
</feature>
<dbReference type="AlphaFoldDB" id="I3Z680"/>
<protein>
    <submittedName>
        <fullName evidence="2">Helix-turn-helix protein</fullName>
    </submittedName>
</protein>
<accession>I3Z680</accession>
<dbReference type="Proteomes" id="UP000006050">
    <property type="component" value="Chromosome"/>
</dbReference>
<gene>
    <name evidence="2" type="ordered locus">Belba_2182</name>
</gene>
<dbReference type="InterPro" id="IPR010982">
    <property type="entry name" value="Lambda_DNA-bd_dom_sf"/>
</dbReference>
<dbReference type="SUPFAM" id="SSF47413">
    <property type="entry name" value="lambda repressor-like DNA-binding domains"/>
    <property type="match status" value="1"/>
</dbReference>
<evidence type="ECO:0000313" key="3">
    <source>
        <dbReference type="Proteomes" id="UP000006050"/>
    </source>
</evidence>
<dbReference type="CDD" id="cd00093">
    <property type="entry name" value="HTH_XRE"/>
    <property type="match status" value="1"/>
</dbReference>
<keyword evidence="3" id="KW-1185">Reference proteome</keyword>
<dbReference type="RefSeq" id="WP_014772709.1">
    <property type="nucleotide sequence ID" value="NC_018010.1"/>
</dbReference>
<name>I3Z680_BELBD</name>
<dbReference type="PATRIC" id="fig|866536.3.peg.2247"/>
<dbReference type="InterPro" id="IPR001387">
    <property type="entry name" value="Cro/C1-type_HTH"/>
</dbReference>
<dbReference type="STRING" id="866536.Belba_2182"/>
<dbReference type="PROSITE" id="PS50943">
    <property type="entry name" value="HTH_CROC1"/>
    <property type="match status" value="1"/>
</dbReference>
<dbReference type="EMBL" id="CP003281">
    <property type="protein sequence ID" value="AFL84748.1"/>
    <property type="molecule type" value="Genomic_DNA"/>
</dbReference>
<dbReference type="SMART" id="SM00530">
    <property type="entry name" value="HTH_XRE"/>
    <property type="match status" value="1"/>
</dbReference>
<dbReference type="GO" id="GO:0003677">
    <property type="term" value="F:DNA binding"/>
    <property type="evidence" value="ECO:0007669"/>
    <property type="project" value="InterPro"/>
</dbReference>
<evidence type="ECO:0000313" key="2">
    <source>
        <dbReference type="EMBL" id="AFL84748.1"/>
    </source>
</evidence>
<evidence type="ECO:0000259" key="1">
    <source>
        <dbReference type="PROSITE" id="PS50943"/>
    </source>
</evidence>